<dbReference type="OrthoDB" id="407355at2759"/>
<protein>
    <recommendedName>
        <fullName evidence="1">NodB homology domain-containing protein</fullName>
    </recommendedName>
</protein>
<accession>A0A8T2RAJ0</accession>
<dbReference type="Gene3D" id="3.20.20.370">
    <property type="entry name" value="Glycoside hydrolase/deacetylase"/>
    <property type="match status" value="1"/>
</dbReference>
<dbReference type="PANTHER" id="PTHR10587">
    <property type="entry name" value="GLYCOSYL TRANSFERASE-RELATED"/>
    <property type="match status" value="1"/>
</dbReference>
<dbReference type="CDD" id="cd10958">
    <property type="entry name" value="CE4_NodB_like_2"/>
    <property type="match status" value="1"/>
</dbReference>
<keyword evidence="3" id="KW-1185">Reference proteome</keyword>
<sequence>MGSVIGIGGMVAAAVVALPVAAAVVSGISLALQPTWAVKYAQKRWPNVLFFQPTRERTVALTIDDGPHEDISPEILEILKENNCKATWFIIGSNMDRCPEIVANIHKEGHEVGNHTMYDVASWRLSHEEFEEQLLSVDRKLNNYFLEDNHDHKIKWFRPGHGFFTRKMLRIAEHHGYRTALGSLFPLDTLFKNQGENIAKYLLWRVQNGDIIILHDRGPQKLQTAKVLKILLPELKRHGFSVVTLSELLKLQRVHDL</sequence>
<dbReference type="InterPro" id="IPR011330">
    <property type="entry name" value="Glyco_hydro/deAcase_b/a-brl"/>
</dbReference>
<comment type="caution">
    <text evidence="2">The sequence shown here is derived from an EMBL/GenBank/DDBJ whole genome shotgun (WGS) entry which is preliminary data.</text>
</comment>
<dbReference type="Pfam" id="PF01522">
    <property type="entry name" value="Polysacc_deac_1"/>
    <property type="match status" value="1"/>
</dbReference>
<organism evidence="2 3">
    <name type="scientific">Ceratopteris richardii</name>
    <name type="common">Triangle waterfern</name>
    <dbReference type="NCBI Taxonomy" id="49495"/>
    <lineage>
        <taxon>Eukaryota</taxon>
        <taxon>Viridiplantae</taxon>
        <taxon>Streptophyta</taxon>
        <taxon>Embryophyta</taxon>
        <taxon>Tracheophyta</taxon>
        <taxon>Polypodiopsida</taxon>
        <taxon>Polypodiidae</taxon>
        <taxon>Polypodiales</taxon>
        <taxon>Pteridineae</taxon>
        <taxon>Pteridaceae</taxon>
        <taxon>Parkerioideae</taxon>
        <taxon>Ceratopteris</taxon>
    </lineage>
</organism>
<dbReference type="InterPro" id="IPR002509">
    <property type="entry name" value="NODB_dom"/>
</dbReference>
<dbReference type="InterPro" id="IPR050248">
    <property type="entry name" value="Polysacc_deacetylase_ArnD"/>
</dbReference>
<evidence type="ECO:0000313" key="2">
    <source>
        <dbReference type="EMBL" id="KAH7292555.1"/>
    </source>
</evidence>
<dbReference type="Proteomes" id="UP000825935">
    <property type="component" value="Chromosome 29"/>
</dbReference>
<dbReference type="GO" id="GO:0004099">
    <property type="term" value="F:chitin deacetylase activity"/>
    <property type="evidence" value="ECO:0007669"/>
    <property type="project" value="UniProtKB-ARBA"/>
</dbReference>
<dbReference type="SUPFAM" id="SSF88713">
    <property type="entry name" value="Glycoside hydrolase/deacetylase"/>
    <property type="match status" value="1"/>
</dbReference>
<dbReference type="OMA" id="PNNYFRP"/>
<dbReference type="PANTHER" id="PTHR10587:SF137">
    <property type="entry name" value="4-DEOXY-4-FORMAMIDO-L-ARABINOSE-PHOSPHOUNDECAPRENOL DEFORMYLASE ARND-RELATED"/>
    <property type="match status" value="1"/>
</dbReference>
<dbReference type="PROSITE" id="PS51677">
    <property type="entry name" value="NODB"/>
    <property type="match status" value="1"/>
</dbReference>
<reference evidence="2" key="1">
    <citation type="submission" date="2021-08" db="EMBL/GenBank/DDBJ databases">
        <title>WGS assembly of Ceratopteris richardii.</title>
        <authorList>
            <person name="Marchant D.B."/>
            <person name="Chen G."/>
            <person name="Jenkins J."/>
            <person name="Shu S."/>
            <person name="Leebens-Mack J."/>
            <person name="Grimwood J."/>
            <person name="Schmutz J."/>
            <person name="Soltis P."/>
            <person name="Soltis D."/>
            <person name="Chen Z.-H."/>
        </authorList>
    </citation>
    <scope>NUCLEOTIDE SEQUENCE</scope>
    <source>
        <strain evidence="2">Whitten #5841</strain>
        <tissue evidence="2">Leaf</tissue>
    </source>
</reference>
<feature type="domain" description="NodB homology" evidence="1">
    <location>
        <begin position="57"/>
        <end position="243"/>
    </location>
</feature>
<proteinExistence type="predicted"/>
<evidence type="ECO:0000259" key="1">
    <source>
        <dbReference type="PROSITE" id="PS51677"/>
    </source>
</evidence>
<dbReference type="GO" id="GO:0005975">
    <property type="term" value="P:carbohydrate metabolic process"/>
    <property type="evidence" value="ECO:0007669"/>
    <property type="project" value="InterPro"/>
</dbReference>
<evidence type="ECO:0000313" key="3">
    <source>
        <dbReference type="Proteomes" id="UP000825935"/>
    </source>
</evidence>
<gene>
    <name evidence="2" type="ORF">KP509_29G074300</name>
</gene>
<name>A0A8T2RAJ0_CERRI</name>
<dbReference type="EMBL" id="CM035434">
    <property type="protein sequence ID" value="KAH7292555.1"/>
    <property type="molecule type" value="Genomic_DNA"/>
</dbReference>
<dbReference type="AlphaFoldDB" id="A0A8T2RAJ0"/>